<name>A0ABN3DQZ1_9ACTN</name>
<accession>A0ABN3DQZ1</accession>
<sequence length="44" mass="5094">MRDYPATITETDHIEPVPKRVRATLGGQVVLDTTRALYAWEREH</sequence>
<comment type="caution">
    <text evidence="1">The sequence shown here is derived from an EMBL/GenBank/DDBJ whole genome shotgun (WGS) entry which is preliminary data.</text>
</comment>
<organism evidence="1 2">
    <name type="scientific">Kitasatospora cystarginea</name>
    <dbReference type="NCBI Taxonomy" id="58350"/>
    <lineage>
        <taxon>Bacteria</taxon>
        <taxon>Bacillati</taxon>
        <taxon>Actinomycetota</taxon>
        <taxon>Actinomycetes</taxon>
        <taxon>Kitasatosporales</taxon>
        <taxon>Streptomycetaceae</taxon>
        <taxon>Kitasatospora</taxon>
    </lineage>
</organism>
<dbReference type="Proteomes" id="UP001500305">
    <property type="component" value="Unassembled WGS sequence"/>
</dbReference>
<reference evidence="1 2" key="1">
    <citation type="journal article" date="2019" name="Int. J. Syst. Evol. Microbiol.">
        <title>The Global Catalogue of Microorganisms (GCM) 10K type strain sequencing project: providing services to taxonomists for standard genome sequencing and annotation.</title>
        <authorList>
            <consortium name="The Broad Institute Genomics Platform"/>
            <consortium name="The Broad Institute Genome Sequencing Center for Infectious Disease"/>
            <person name="Wu L."/>
            <person name="Ma J."/>
        </authorList>
    </citation>
    <scope>NUCLEOTIDE SEQUENCE [LARGE SCALE GENOMIC DNA]</scope>
    <source>
        <strain evidence="1 2">JCM 7356</strain>
    </source>
</reference>
<gene>
    <name evidence="1" type="ORF">GCM10010430_20790</name>
</gene>
<proteinExistence type="predicted"/>
<protein>
    <submittedName>
        <fullName evidence="1">Uncharacterized protein</fullName>
    </submittedName>
</protein>
<evidence type="ECO:0000313" key="2">
    <source>
        <dbReference type="Proteomes" id="UP001500305"/>
    </source>
</evidence>
<dbReference type="EMBL" id="BAAATR010000007">
    <property type="protein sequence ID" value="GAA2239406.1"/>
    <property type="molecule type" value="Genomic_DNA"/>
</dbReference>
<evidence type="ECO:0000313" key="1">
    <source>
        <dbReference type="EMBL" id="GAA2239406.1"/>
    </source>
</evidence>
<dbReference type="RefSeq" id="WP_344635994.1">
    <property type="nucleotide sequence ID" value="NZ_BAAATR010000007.1"/>
</dbReference>
<keyword evidence="2" id="KW-1185">Reference proteome</keyword>